<proteinExistence type="inferred from homology"/>
<accession>A0A1F6CG49</accession>
<evidence type="ECO:0000313" key="7">
    <source>
        <dbReference type="Proteomes" id="UP000178606"/>
    </source>
</evidence>
<dbReference type="GO" id="GO:0006596">
    <property type="term" value="P:polyamine biosynthetic process"/>
    <property type="evidence" value="ECO:0007669"/>
    <property type="project" value="UniProtKB-UniRule"/>
</dbReference>
<protein>
    <recommendedName>
        <fullName evidence="5">PABS domain-containing protein</fullName>
    </recommendedName>
</protein>
<evidence type="ECO:0000259" key="5">
    <source>
        <dbReference type="PROSITE" id="PS51006"/>
    </source>
</evidence>
<evidence type="ECO:0000256" key="3">
    <source>
        <dbReference type="ARBA" id="ARBA00023115"/>
    </source>
</evidence>
<organism evidence="6 7">
    <name type="scientific">Handelsmanbacteria sp. (strain RIFCSPLOWO2_12_FULL_64_10)</name>
    <dbReference type="NCBI Taxonomy" id="1817868"/>
    <lineage>
        <taxon>Bacteria</taxon>
        <taxon>Candidatus Handelsmaniibacteriota</taxon>
    </lineage>
</organism>
<dbReference type="PANTHER" id="PTHR43317:SF1">
    <property type="entry name" value="THERMOSPERMINE SYNTHASE ACAULIS5"/>
    <property type="match status" value="1"/>
</dbReference>
<evidence type="ECO:0000256" key="4">
    <source>
        <dbReference type="PROSITE-ProRule" id="PRU00354"/>
    </source>
</evidence>
<feature type="domain" description="PABS" evidence="5">
    <location>
        <begin position="1"/>
        <end position="169"/>
    </location>
</feature>
<keyword evidence="3 4" id="KW-0620">Polyamine biosynthesis</keyword>
<dbReference type="SUPFAM" id="SSF53335">
    <property type="entry name" value="S-adenosyl-L-methionine-dependent methyltransferases"/>
    <property type="match status" value="1"/>
</dbReference>
<dbReference type="PANTHER" id="PTHR43317">
    <property type="entry name" value="THERMOSPERMINE SYNTHASE ACAULIS5"/>
    <property type="match status" value="1"/>
</dbReference>
<dbReference type="EMBL" id="MFKF01000253">
    <property type="protein sequence ID" value="OGG48206.1"/>
    <property type="molecule type" value="Genomic_DNA"/>
</dbReference>
<dbReference type="InterPro" id="IPR029063">
    <property type="entry name" value="SAM-dependent_MTases_sf"/>
</dbReference>
<evidence type="ECO:0000256" key="2">
    <source>
        <dbReference type="ARBA" id="ARBA00022679"/>
    </source>
</evidence>
<evidence type="ECO:0000313" key="6">
    <source>
        <dbReference type="EMBL" id="OGG48206.1"/>
    </source>
</evidence>
<dbReference type="InterPro" id="IPR030374">
    <property type="entry name" value="PABS"/>
</dbReference>
<name>A0A1F6CG49_HANXR</name>
<dbReference type="AlphaFoldDB" id="A0A1F6CG49"/>
<dbReference type="Pfam" id="PF01564">
    <property type="entry name" value="Spermine_synth"/>
    <property type="match status" value="1"/>
</dbReference>
<dbReference type="PROSITE" id="PS51006">
    <property type="entry name" value="PABS_2"/>
    <property type="match status" value="1"/>
</dbReference>
<dbReference type="CDD" id="cd02440">
    <property type="entry name" value="AdoMet_MTases"/>
    <property type="match status" value="1"/>
</dbReference>
<comment type="similarity">
    <text evidence="1">Belongs to the spermidine/spermine synthase family.</text>
</comment>
<keyword evidence="2 4" id="KW-0808">Transferase</keyword>
<sequence>MVQSVAVGSDPLTTGYWPAMLPEARPRHALLLGLGGGTIAQLLLHRFGTLPITAIEKDETVVEIAYQTFALPREVEVVLADAFEHVFAIQRRFDYVAADIFERGTVPARLFSTPFLRQLKRLTEPGGLVTFNFFQDGRSTAHRHRLDRVFPRVEIVTSGKNLVARCRVR</sequence>
<feature type="active site" description="Proton acceptor" evidence="4">
    <location>
        <position position="99"/>
    </location>
</feature>
<dbReference type="Proteomes" id="UP000178606">
    <property type="component" value="Unassembled WGS sequence"/>
</dbReference>
<gene>
    <name evidence="6" type="ORF">A3F84_21985</name>
</gene>
<comment type="caution">
    <text evidence="6">The sequence shown here is derived from an EMBL/GenBank/DDBJ whole genome shotgun (WGS) entry which is preliminary data.</text>
</comment>
<evidence type="ECO:0000256" key="1">
    <source>
        <dbReference type="ARBA" id="ARBA00007867"/>
    </source>
</evidence>
<reference evidence="6 7" key="1">
    <citation type="journal article" date="2016" name="Nat. Commun.">
        <title>Thousands of microbial genomes shed light on interconnected biogeochemical processes in an aquifer system.</title>
        <authorList>
            <person name="Anantharaman K."/>
            <person name="Brown C.T."/>
            <person name="Hug L.A."/>
            <person name="Sharon I."/>
            <person name="Castelle C.J."/>
            <person name="Probst A.J."/>
            <person name="Thomas B.C."/>
            <person name="Singh A."/>
            <person name="Wilkins M.J."/>
            <person name="Karaoz U."/>
            <person name="Brodie E.L."/>
            <person name="Williams K.H."/>
            <person name="Hubbard S.S."/>
            <person name="Banfield J.F."/>
        </authorList>
    </citation>
    <scope>NUCLEOTIDE SEQUENCE [LARGE SCALE GENOMIC DNA]</scope>
    <source>
        <strain evidence="7">RIFCSPLOWO2_12_FULL_64_10</strain>
    </source>
</reference>
<dbReference type="Gene3D" id="3.40.50.150">
    <property type="entry name" value="Vaccinia Virus protein VP39"/>
    <property type="match status" value="1"/>
</dbReference>
<dbReference type="GO" id="GO:0016740">
    <property type="term" value="F:transferase activity"/>
    <property type="evidence" value="ECO:0007669"/>
    <property type="project" value="UniProtKB-UniRule"/>
</dbReference>